<dbReference type="SMART" id="SM00714">
    <property type="entry name" value="LITAF"/>
    <property type="match status" value="1"/>
</dbReference>
<dbReference type="EMBL" id="JAHCVI010000004">
    <property type="protein sequence ID" value="KAG7285694.1"/>
    <property type="molecule type" value="Genomic_DNA"/>
</dbReference>
<dbReference type="Pfam" id="PF10601">
    <property type="entry name" value="zf-LITAF-like"/>
    <property type="match status" value="1"/>
</dbReference>
<evidence type="ECO:0000256" key="2">
    <source>
        <dbReference type="ARBA" id="ARBA00005975"/>
    </source>
</evidence>
<dbReference type="PANTHER" id="PTHR23292">
    <property type="entry name" value="LIPOPOLYSACCHARIDE-INDUCED TUMOR NECROSIS FACTOR-ALPHA FACTOR"/>
    <property type="match status" value="1"/>
</dbReference>
<dbReference type="InterPro" id="IPR006629">
    <property type="entry name" value="LITAF"/>
</dbReference>
<dbReference type="PANTHER" id="PTHR23292:SF6">
    <property type="entry name" value="FI16602P1-RELATED"/>
    <property type="match status" value="1"/>
</dbReference>
<evidence type="ECO:0000256" key="3">
    <source>
        <dbReference type="ARBA" id="ARBA00022723"/>
    </source>
</evidence>
<reference evidence="9" key="1">
    <citation type="submission" date="2023-02" db="EMBL/GenBank/DDBJ databases">
        <authorList>
            <person name="Palmer J.M."/>
        </authorList>
    </citation>
    <scope>NUCLEOTIDE SEQUENCE</scope>
    <source>
        <strain evidence="9">FW57</strain>
    </source>
</reference>
<comment type="subcellular location">
    <subcellularLocation>
        <location evidence="1">Membrane</location>
        <topology evidence="1">Peripheral membrane protein</topology>
    </subcellularLocation>
</comment>
<dbReference type="GO" id="GO:0008270">
    <property type="term" value="F:zinc ion binding"/>
    <property type="evidence" value="ECO:0007669"/>
    <property type="project" value="TreeGrafter"/>
</dbReference>
<keyword evidence="10" id="KW-1185">Reference proteome</keyword>
<feature type="domain" description="LITAF" evidence="8">
    <location>
        <begin position="67"/>
        <end position="149"/>
    </location>
</feature>
<organism evidence="9 10">
    <name type="scientific">Staphylotrichum longicolle</name>
    <dbReference type="NCBI Taxonomy" id="669026"/>
    <lineage>
        <taxon>Eukaryota</taxon>
        <taxon>Fungi</taxon>
        <taxon>Dikarya</taxon>
        <taxon>Ascomycota</taxon>
        <taxon>Pezizomycotina</taxon>
        <taxon>Sordariomycetes</taxon>
        <taxon>Sordariomycetidae</taxon>
        <taxon>Sordariales</taxon>
        <taxon>Chaetomiaceae</taxon>
        <taxon>Staphylotrichum</taxon>
    </lineage>
</organism>
<dbReference type="Proteomes" id="UP001197093">
    <property type="component" value="Unassembled WGS sequence"/>
</dbReference>
<evidence type="ECO:0000313" key="10">
    <source>
        <dbReference type="Proteomes" id="UP001197093"/>
    </source>
</evidence>
<feature type="transmembrane region" description="Helical" evidence="7">
    <location>
        <begin position="107"/>
        <end position="130"/>
    </location>
</feature>
<comment type="similarity">
    <text evidence="2">Belongs to the CDIP1/LITAF family.</text>
</comment>
<evidence type="ECO:0000256" key="5">
    <source>
        <dbReference type="ARBA" id="ARBA00023136"/>
    </source>
</evidence>
<dbReference type="AlphaFoldDB" id="A0AAD4HTV4"/>
<gene>
    <name evidence="9" type="ORF">NEMBOFW57_007987</name>
</gene>
<comment type="caution">
    <text evidence="9">The sequence shown here is derived from an EMBL/GenBank/DDBJ whole genome shotgun (WGS) entry which is preliminary data.</text>
</comment>
<keyword evidence="3" id="KW-0479">Metal-binding</keyword>
<feature type="compositionally biased region" description="Low complexity" evidence="6">
    <location>
        <begin position="1"/>
        <end position="15"/>
    </location>
</feature>
<evidence type="ECO:0000256" key="6">
    <source>
        <dbReference type="SAM" id="MobiDB-lite"/>
    </source>
</evidence>
<proteinExistence type="inferred from homology"/>
<dbReference type="PROSITE" id="PS51837">
    <property type="entry name" value="LITAF"/>
    <property type="match status" value="1"/>
</dbReference>
<sequence length="167" mass="18106">MEQQQQPQTQPAPTASNGIEPAPPAYSPRSEAGPQAGNDTVQPPVPVKDLPTNLSAPTKQLPMSPQQPVPTVTPLNMLGDRPQWIDCPFCQRRTMTRLNTEGTSMQIVAGVLCCLLCVCLTCVPCLAHWFEETTYFCSQCNNKVAMRSENGQISVYGPAAAVPSKYT</sequence>
<keyword evidence="7" id="KW-0812">Transmembrane</keyword>
<keyword evidence="4" id="KW-0862">Zinc</keyword>
<accession>A0AAD4HTV4</accession>
<keyword evidence="5 7" id="KW-0472">Membrane</keyword>
<feature type="compositionally biased region" description="Polar residues" evidence="6">
    <location>
        <begin position="52"/>
        <end position="68"/>
    </location>
</feature>
<evidence type="ECO:0000256" key="7">
    <source>
        <dbReference type="SAM" id="Phobius"/>
    </source>
</evidence>
<evidence type="ECO:0000256" key="1">
    <source>
        <dbReference type="ARBA" id="ARBA00004170"/>
    </source>
</evidence>
<name>A0AAD4HTV4_9PEZI</name>
<feature type="region of interest" description="Disordered" evidence="6">
    <location>
        <begin position="1"/>
        <end position="68"/>
    </location>
</feature>
<keyword evidence="7" id="KW-1133">Transmembrane helix</keyword>
<evidence type="ECO:0000313" key="9">
    <source>
        <dbReference type="EMBL" id="KAG7285694.1"/>
    </source>
</evidence>
<evidence type="ECO:0000256" key="4">
    <source>
        <dbReference type="ARBA" id="ARBA00022833"/>
    </source>
</evidence>
<evidence type="ECO:0000259" key="8">
    <source>
        <dbReference type="PROSITE" id="PS51837"/>
    </source>
</evidence>
<dbReference type="GO" id="GO:0016020">
    <property type="term" value="C:membrane"/>
    <property type="evidence" value="ECO:0007669"/>
    <property type="project" value="UniProtKB-SubCell"/>
</dbReference>
<protein>
    <recommendedName>
        <fullName evidence="8">LITAF domain-containing protein</fullName>
    </recommendedName>
</protein>
<dbReference type="InterPro" id="IPR037519">
    <property type="entry name" value="LITAF_fam"/>
</dbReference>